<dbReference type="OrthoDB" id="4222425at2"/>
<evidence type="ECO:0000313" key="1">
    <source>
        <dbReference type="EMBL" id="MQY26785.1"/>
    </source>
</evidence>
<keyword evidence="2" id="KW-1185">Reference proteome</keyword>
<proteinExistence type="predicted"/>
<evidence type="ECO:0000313" key="2">
    <source>
        <dbReference type="Proteomes" id="UP000431401"/>
    </source>
</evidence>
<comment type="caution">
    <text evidence="1">The sequence shown here is derived from an EMBL/GenBank/DDBJ whole genome shotgun (WGS) entry which is preliminary data.</text>
</comment>
<protein>
    <submittedName>
        <fullName evidence="1">Uncharacterized protein</fullName>
    </submittedName>
</protein>
<dbReference type="Proteomes" id="UP000431401">
    <property type="component" value="Unassembled WGS sequence"/>
</dbReference>
<dbReference type="RefSeq" id="WP_153341185.1">
    <property type="nucleotide sequence ID" value="NZ_WEGI01000004.1"/>
</dbReference>
<reference evidence="1 2" key="1">
    <citation type="submission" date="2019-10" db="EMBL/GenBank/DDBJ databases">
        <title>Nocardia macrotermitis sp. nov. and Nocardia aurantia sp. nov., isolated from the gut of fungus growing-termite Macrotermes natalensis.</title>
        <authorList>
            <person name="Benndorf R."/>
            <person name="Schwitalla J."/>
            <person name="Martin K."/>
            <person name="De Beer W."/>
            <person name="Kaster A.-K."/>
            <person name="Vollmers J."/>
            <person name="Poulsen M."/>
            <person name="Beemelmanns C."/>
        </authorList>
    </citation>
    <scope>NUCLEOTIDE SEQUENCE [LARGE SCALE GENOMIC DNA]</scope>
    <source>
        <strain evidence="1 2">RB56</strain>
    </source>
</reference>
<organism evidence="1 2">
    <name type="scientific">Nocardia aurantia</name>
    <dbReference type="NCBI Taxonomy" id="2585199"/>
    <lineage>
        <taxon>Bacteria</taxon>
        <taxon>Bacillati</taxon>
        <taxon>Actinomycetota</taxon>
        <taxon>Actinomycetes</taxon>
        <taxon>Mycobacteriales</taxon>
        <taxon>Nocardiaceae</taxon>
        <taxon>Nocardia</taxon>
    </lineage>
</organism>
<dbReference type="EMBL" id="WEGI01000004">
    <property type="protein sequence ID" value="MQY26785.1"/>
    <property type="molecule type" value="Genomic_DNA"/>
</dbReference>
<sequence length="105" mass="11144">MTDTKILVLGRSSVVHAAAAILADHGFPAVGVNSDDETIAELGTGRYTVLVLGTGVEAVSRERLIVRAAAHGTLVLEARRSPGQGVLDNVRDFVVPEVRRMLGQR</sequence>
<name>A0A7K0DLZ7_9NOCA</name>
<accession>A0A7K0DLZ7</accession>
<gene>
    <name evidence="1" type="ORF">NRB56_23580</name>
</gene>
<dbReference type="AlphaFoldDB" id="A0A7K0DLZ7"/>